<name>A0A8E7KYP9_9CAUD</name>
<evidence type="ECO:0000313" key="2">
    <source>
        <dbReference type="Proteomes" id="UP000678091"/>
    </source>
</evidence>
<organism evidence="1 2">
    <name type="scientific">Pseudomonas phage Medea1</name>
    <dbReference type="NCBI Taxonomy" id="2834256"/>
    <lineage>
        <taxon>Viruses</taxon>
        <taxon>Duplodnaviria</taxon>
        <taxon>Heunggongvirae</taxon>
        <taxon>Uroviricota</taxon>
        <taxon>Caudoviricetes</taxon>
        <taxon>Medeavirus</taxon>
        <taxon>Medeavirus medea1</taxon>
    </lineage>
</organism>
<sequence length="111" mass="12762">MARQNDIEHLQDLMQRGELTADQANVQMVRNERFRMVVNSLPASLRKALNAAVRSGELGHMKKDGHKPECYFHPTFEYMAKAERLKREREVINLRGIATVCMSDLVRAGHQ</sequence>
<evidence type="ECO:0000313" key="1">
    <source>
        <dbReference type="EMBL" id="QVW29124.1"/>
    </source>
</evidence>
<reference evidence="1" key="1">
    <citation type="submission" date="2021-04" db="EMBL/GenBank/DDBJ databases">
        <title>A novel bacteriophage against Pseudomonas syringae pv. tomato and it's prophylactic efficacy.</title>
        <authorList>
            <person name="Skliros D."/>
            <person name="Papazoglou P."/>
            <person name="Paraskevopoulou E.G."/>
            <person name="Gkizi D."/>
            <person name="Goumas D.E."/>
            <person name="Tjamos S."/>
            <person name="Flemetakis E."/>
        </authorList>
    </citation>
    <scope>NUCLEOTIDE SEQUENCE</scope>
</reference>
<gene>
    <name evidence="1" type="ORF">Medea1_0057</name>
</gene>
<proteinExistence type="predicted"/>
<protein>
    <submittedName>
        <fullName evidence="1">Uncharacterized protein</fullName>
    </submittedName>
</protein>
<accession>A0A8E7KYP9</accession>
<dbReference type="Proteomes" id="UP000678091">
    <property type="component" value="Segment"/>
</dbReference>
<keyword evidence="2" id="KW-1185">Reference proteome</keyword>
<dbReference type="EMBL" id="MW862109">
    <property type="protein sequence ID" value="QVW29124.1"/>
    <property type="molecule type" value="Genomic_DNA"/>
</dbReference>